<proteinExistence type="predicted"/>
<dbReference type="GO" id="GO:0016020">
    <property type="term" value="C:membrane"/>
    <property type="evidence" value="ECO:0007669"/>
    <property type="project" value="UniProtKB-SubCell"/>
</dbReference>
<protein>
    <submittedName>
        <fullName evidence="4">Mce protein</fullName>
    </submittedName>
</protein>
<dbReference type="PANTHER" id="PTHR37042">
    <property type="entry name" value="OUTER MEMBRANE PROTEIN RV1973"/>
    <property type="match status" value="1"/>
</dbReference>
<evidence type="ECO:0000256" key="2">
    <source>
        <dbReference type="ARBA" id="ARBA00023136"/>
    </source>
</evidence>
<gene>
    <name evidence="4" type="ORF">A5708_03150</name>
</gene>
<dbReference type="PANTHER" id="PTHR37042:SF4">
    <property type="entry name" value="OUTER MEMBRANE PROTEIN RV1973"/>
    <property type="match status" value="1"/>
</dbReference>
<evidence type="ECO:0000256" key="3">
    <source>
        <dbReference type="SAM" id="MobiDB-lite"/>
    </source>
</evidence>
<dbReference type="Proteomes" id="UP000091846">
    <property type="component" value="Unassembled WGS sequence"/>
</dbReference>
<feature type="compositionally biased region" description="Acidic residues" evidence="3">
    <location>
        <begin position="49"/>
        <end position="68"/>
    </location>
</feature>
<comment type="caution">
    <text evidence="4">The sequence shown here is derived from an EMBL/GenBank/DDBJ whole genome shotgun (WGS) entry which is preliminary data.</text>
</comment>
<reference evidence="4 5" key="1">
    <citation type="submission" date="2016-06" db="EMBL/GenBank/DDBJ databases">
        <authorList>
            <person name="Kjaerup R.B."/>
            <person name="Dalgaard T.S."/>
            <person name="Juul-Madsen H.R."/>
        </authorList>
    </citation>
    <scope>NUCLEOTIDE SEQUENCE [LARGE SCALE GENOMIC DNA]</scope>
    <source>
        <strain evidence="4 5">E1334</strain>
    </source>
</reference>
<name>A0A1A2YR67_9MYCO</name>
<dbReference type="AlphaFoldDB" id="A0A1A2YR67"/>
<dbReference type="EMBL" id="LZKI01000115">
    <property type="protein sequence ID" value="OBI39737.1"/>
    <property type="molecule type" value="Genomic_DNA"/>
</dbReference>
<organism evidence="4 5">
    <name type="scientific">Mycobacterium colombiense</name>
    <dbReference type="NCBI Taxonomy" id="339268"/>
    <lineage>
        <taxon>Bacteria</taxon>
        <taxon>Bacillati</taxon>
        <taxon>Actinomycetota</taxon>
        <taxon>Actinomycetes</taxon>
        <taxon>Mycobacteriales</taxon>
        <taxon>Mycobacteriaceae</taxon>
        <taxon>Mycobacterium</taxon>
        <taxon>Mycobacterium avium complex (MAC)</taxon>
    </lineage>
</organism>
<evidence type="ECO:0000313" key="5">
    <source>
        <dbReference type="Proteomes" id="UP000091846"/>
    </source>
</evidence>
<sequence length="251" mass="26743">MQLMNSRPSLRTVGNPGTWLVNRFRLAAEGVGDEVPHPPAPTTAKADGAEEDTAPDDATPDVDGDDADTAVPDEARGEDEAGTDDVHFDGRTGRRVNVTRWAAAGVLAAVLAGAGYEGWLVFQHHQKDVAAAQALEAAKKYIITLTSVDTNAIDKNFTDVLDGSTGEFKDMYTKSSAQLRQTLIDNKAAAHGSVIDAAVQSATEDKVDVVLFVDQSVSNGTAPAPQLDRSRVKMTMEKVDGRWLASKVELP</sequence>
<comment type="subcellular location">
    <subcellularLocation>
        <location evidence="1">Membrane</location>
    </subcellularLocation>
</comment>
<accession>A0A1A2YR67</accession>
<dbReference type="OrthoDB" id="5188486at2"/>
<feature type="region of interest" description="Disordered" evidence="3">
    <location>
        <begin position="30"/>
        <end position="90"/>
    </location>
</feature>
<keyword evidence="2" id="KW-0472">Membrane</keyword>
<dbReference type="RefSeq" id="WP_065029544.1">
    <property type="nucleotide sequence ID" value="NZ_LZKI01000115.1"/>
</dbReference>
<evidence type="ECO:0000313" key="4">
    <source>
        <dbReference type="EMBL" id="OBI39737.1"/>
    </source>
</evidence>
<evidence type="ECO:0000256" key="1">
    <source>
        <dbReference type="ARBA" id="ARBA00004370"/>
    </source>
</evidence>
<feature type="compositionally biased region" description="Basic and acidic residues" evidence="3">
    <location>
        <begin position="73"/>
        <end position="90"/>
    </location>
</feature>